<keyword evidence="6" id="KW-1185">Reference proteome</keyword>
<evidence type="ECO:0000313" key="5">
    <source>
        <dbReference type="EMBL" id="MFC4403084.1"/>
    </source>
</evidence>
<dbReference type="EMBL" id="JBHSDT010000004">
    <property type="protein sequence ID" value="MFC4403084.1"/>
    <property type="molecule type" value="Genomic_DNA"/>
</dbReference>
<dbReference type="PANTHER" id="PTHR33204">
    <property type="entry name" value="TRANSCRIPTIONAL REGULATOR, MARR FAMILY"/>
    <property type="match status" value="1"/>
</dbReference>
<reference evidence="6" key="1">
    <citation type="journal article" date="2019" name="Int. J. Syst. Evol. Microbiol.">
        <title>The Global Catalogue of Microorganisms (GCM) 10K type strain sequencing project: providing services to taxonomists for standard genome sequencing and annotation.</title>
        <authorList>
            <consortium name="The Broad Institute Genomics Platform"/>
            <consortium name="The Broad Institute Genome Sequencing Center for Infectious Disease"/>
            <person name="Wu L."/>
            <person name="Ma J."/>
        </authorList>
    </citation>
    <scope>NUCLEOTIDE SEQUENCE [LARGE SCALE GENOMIC DNA]</scope>
    <source>
        <strain evidence="6">CCUG 37865</strain>
    </source>
</reference>
<evidence type="ECO:0000313" key="6">
    <source>
        <dbReference type="Proteomes" id="UP001595882"/>
    </source>
</evidence>
<gene>
    <name evidence="5" type="ORF">ACFOY7_08350</name>
</gene>
<dbReference type="InterPro" id="IPR002577">
    <property type="entry name" value="HTH_HxlR"/>
</dbReference>
<dbReference type="Proteomes" id="UP001595882">
    <property type="component" value="Unassembled WGS sequence"/>
</dbReference>
<keyword evidence="2" id="KW-0238">DNA-binding</keyword>
<comment type="caution">
    <text evidence="5">The sequence shown here is derived from an EMBL/GenBank/DDBJ whole genome shotgun (WGS) entry which is preliminary data.</text>
</comment>
<dbReference type="RefSeq" id="WP_390251290.1">
    <property type="nucleotide sequence ID" value="NZ_JBHSDT010000004.1"/>
</dbReference>
<protein>
    <submittedName>
        <fullName evidence="5">Winged helix-turn-helix transcriptional regulator</fullName>
    </submittedName>
</protein>
<sequence>MRNRKSGYGCPEGCPVEGTLDVIGGKWKGVILFYLIDGKKRFSQLRKLMPGVTQRMLTLQLRELEDDGIIQRHVYAEVPPKVEYSMTEFGSTLEPIILLMRDWGENYKKFVKKETSEMN</sequence>
<evidence type="ECO:0000259" key="4">
    <source>
        <dbReference type="PROSITE" id="PS51118"/>
    </source>
</evidence>
<keyword evidence="1" id="KW-0805">Transcription regulation</keyword>
<feature type="domain" description="HTH hxlR-type" evidence="4">
    <location>
        <begin position="14"/>
        <end position="112"/>
    </location>
</feature>
<accession>A0ABV8WUF6</accession>
<dbReference type="PANTHER" id="PTHR33204:SF33">
    <property type="entry name" value="TRANSCRIPTIONAL REGULATOR, MARR FAMILY"/>
    <property type="match status" value="1"/>
</dbReference>
<dbReference type="PROSITE" id="PS51118">
    <property type="entry name" value="HTH_HXLR"/>
    <property type="match status" value="1"/>
</dbReference>
<organism evidence="5 6">
    <name type="scientific">Gracilibacillus xinjiangensis</name>
    <dbReference type="NCBI Taxonomy" id="1193282"/>
    <lineage>
        <taxon>Bacteria</taxon>
        <taxon>Bacillati</taxon>
        <taxon>Bacillota</taxon>
        <taxon>Bacilli</taxon>
        <taxon>Bacillales</taxon>
        <taxon>Bacillaceae</taxon>
        <taxon>Gracilibacillus</taxon>
    </lineage>
</organism>
<keyword evidence="3" id="KW-0804">Transcription</keyword>
<dbReference type="SUPFAM" id="SSF46785">
    <property type="entry name" value="Winged helix' DNA-binding domain"/>
    <property type="match status" value="1"/>
</dbReference>
<evidence type="ECO:0000256" key="1">
    <source>
        <dbReference type="ARBA" id="ARBA00023015"/>
    </source>
</evidence>
<evidence type="ECO:0000256" key="2">
    <source>
        <dbReference type="ARBA" id="ARBA00023125"/>
    </source>
</evidence>
<dbReference type="InterPro" id="IPR036388">
    <property type="entry name" value="WH-like_DNA-bd_sf"/>
</dbReference>
<proteinExistence type="predicted"/>
<dbReference type="Gene3D" id="1.10.10.10">
    <property type="entry name" value="Winged helix-like DNA-binding domain superfamily/Winged helix DNA-binding domain"/>
    <property type="match status" value="1"/>
</dbReference>
<name>A0ABV8WUF6_9BACI</name>
<dbReference type="Pfam" id="PF01638">
    <property type="entry name" value="HxlR"/>
    <property type="match status" value="1"/>
</dbReference>
<dbReference type="InterPro" id="IPR036390">
    <property type="entry name" value="WH_DNA-bd_sf"/>
</dbReference>
<evidence type="ECO:0000256" key="3">
    <source>
        <dbReference type="ARBA" id="ARBA00023163"/>
    </source>
</evidence>